<dbReference type="GO" id="GO:0008081">
    <property type="term" value="F:phosphoric diester hydrolase activity"/>
    <property type="evidence" value="ECO:0007669"/>
    <property type="project" value="TreeGrafter"/>
</dbReference>
<feature type="region of interest" description="Disordered" evidence="8">
    <location>
        <begin position="1"/>
        <end position="157"/>
    </location>
</feature>
<evidence type="ECO:0000256" key="5">
    <source>
        <dbReference type="ARBA" id="ARBA00022801"/>
    </source>
</evidence>
<keyword evidence="3" id="KW-0479">Metal-binding</keyword>
<evidence type="ECO:0000259" key="9">
    <source>
        <dbReference type="Pfam" id="PF01261"/>
    </source>
</evidence>
<evidence type="ECO:0000313" key="11">
    <source>
        <dbReference type="Proteomes" id="UP000324800"/>
    </source>
</evidence>
<feature type="compositionally biased region" description="Low complexity" evidence="8">
    <location>
        <begin position="136"/>
        <end position="145"/>
    </location>
</feature>
<dbReference type="PANTHER" id="PTHR21445">
    <property type="entry name" value="ENDONUCLEASE IV ENDODEOXYRIBONUCLEASE IV"/>
    <property type="match status" value="1"/>
</dbReference>
<dbReference type="GO" id="GO:0008270">
    <property type="term" value="F:zinc ion binding"/>
    <property type="evidence" value="ECO:0007669"/>
    <property type="project" value="InterPro"/>
</dbReference>
<dbReference type="CDD" id="cd00019">
    <property type="entry name" value="AP2Ec"/>
    <property type="match status" value="1"/>
</dbReference>
<proteinExistence type="inferred from homology"/>
<keyword evidence="7" id="KW-0234">DNA repair</keyword>
<evidence type="ECO:0000313" key="10">
    <source>
        <dbReference type="EMBL" id="KAA6383273.1"/>
    </source>
</evidence>
<evidence type="ECO:0000256" key="7">
    <source>
        <dbReference type="ARBA" id="ARBA00023204"/>
    </source>
</evidence>
<protein>
    <submittedName>
        <fullName evidence="10">Putative apurinic apyrimidinic endonuclease apn1</fullName>
    </submittedName>
</protein>
<dbReference type="AlphaFoldDB" id="A0A5J4VLY7"/>
<accession>A0A5J4VLY7</accession>
<dbReference type="GO" id="GO:0003906">
    <property type="term" value="F:DNA-(apurinic or apyrimidinic site) endonuclease activity"/>
    <property type="evidence" value="ECO:0007669"/>
    <property type="project" value="TreeGrafter"/>
</dbReference>
<feature type="compositionally biased region" description="Acidic residues" evidence="8">
    <location>
        <begin position="146"/>
        <end position="156"/>
    </location>
</feature>
<evidence type="ECO:0000256" key="4">
    <source>
        <dbReference type="ARBA" id="ARBA00022763"/>
    </source>
</evidence>
<dbReference type="SUPFAM" id="SSF51658">
    <property type="entry name" value="Xylose isomerase-like"/>
    <property type="match status" value="2"/>
</dbReference>
<dbReference type="OrthoDB" id="7663182at2759"/>
<reference evidence="10 11" key="1">
    <citation type="submission" date="2019-03" db="EMBL/GenBank/DDBJ databases">
        <title>Single cell metagenomics reveals metabolic interactions within the superorganism composed of flagellate Streblomastix strix and complex community of Bacteroidetes bacteria on its surface.</title>
        <authorList>
            <person name="Treitli S.C."/>
            <person name="Kolisko M."/>
            <person name="Husnik F."/>
            <person name="Keeling P."/>
            <person name="Hampl V."/>
        </authorList>
    </citation>
    <scope>NUCLEOTIDE SEQUENCE [LARGE SCALE GENOMIC DNA]</scope>
    <source>
        <strain evidence="10">ST1C</strain>
    </source>
</reference>
<dbReference type="PROSITE" id="PS51432">
    <property type="entry name" value="AP_NUCLEASE_F2_4"/>
    <property type="match status" value="1"/>
</dbReference>
<dbReference type="SMART" id="SM00518">
    <property type="entry name" value="AP2Ec"/>
    <property type="match status" value="1"/>
</dbReference>
<sequence length="547" mass="62290">MSARKRKSKRDITQPVPSKQPRVDSPEPSEPTLIAPESKNESIDLTLSVAVDLTSDKTNEIAEQPYKRNLRIRKQPIKKEKDFISSDGDGKDEEYNNSSSNDEIEDVKQTKKVKSKRTSKQKPKTKQVKKKKKQIQSESESSNNQEDQDDKEEEQDQQIGPYHPLHHWSRKRIGFHLETGGDLSNPVKNCIGQSLAIFLGSNRGWSCRQIKENEIEKFKSLSETRTLQQAELFKIVSKKDQQQEDSVEIEGSIQIPIPFSRLVLPHSSYLVNLATKDKSHFNQSVERLKMELSLSVRLGVGAVNFHPGSTKNELTREKGCERVAEGINKILSDIDVYDEDEDEEQEQQRSIRPCIVIENSAHHQTDKSGSIGSTFEDIAAIINSVDEKYKQPLSWRKKHKTHKAKKGEIEKDLEYPPIDIHDPIDPYGSAVGVCLDLAHLFGAGIDIRTESAWQQTLNDFDRIIGRRYLRAIHLNDSKGEFNSGKDLHAVPGKGLIGIESFRFVMNCSWFDDMPIIIETKEIGAKIIRWLEQLEKDPSEESTVQEKD</sequence>
<dbReference type="EMBL" id="SNRW01006337">
    <property type="protein sequence ID" value="KAA6383273.1"/>
    <property type="molecule type" value="Genomic_DNA"/>
</dbReference>
<evidence type="ECO:0000256" key="3">
    <source>
        <dbReference type="ARBA" id="ARBA00022723"/>
    </source>
</evidence>
<comment type="similarity">
    <text evidence="2">Belongs to the AP endonuclease 2 family.</text>
</comment>
<evidence type="ECO:0000256" key="8">
    <source>
        <dbReference type="SAM" id="MobiDB-lite"/>
    </source>
</evidence>
<keyword evidence="10" id="KW-0255">Endonuclease</keyword>
<feature type="domain" description="Xylose isomerase-like TIM barrel" evidence="9">
    <location>
        <begin position="429"/>
        <end position="521"/>
    </location>
</feature>
<feature type="compositionally biased region" description="Basic residues" evidence="8">
    <location>
        <begin position="110"/>
        <end position="134"/>
    </location>
</feature>
<dbReference type="GO" id="GO:0003677">
    <property type="term" value="F:DNA binding"/>
    <property type="evidence" value="ECO:0007669"/>
    <property type="project" value="InterPro"/>
</dbReference>
<keyword evidence="6" id="KW-0862">Zinc</keyword>
<name>A0A5J4VLY7_9EUKA</name>
<dbReference type="GO" id="GO:0006284">
    <property type="term" value="P:base-excision repair"/>
    <property type="evidence" value="ECO:0007669"/>
    <property type="project" value="TreeGrafter"/>
</dbReference>
<keyword evidence="5" id="KW-0378">Hydrolase</keyword>
<dbReference type="Pfam" id="PF01261">
    <property type="entry name" value="AP_endonuc_2"/>
    <property type="match status" value="2"/>
</dbReference>
<organism evidence="10 11">
    <name type="scientific">Streblomastix strix</name>
    <dbReference type="NCBI Taxonomy" id="222440"/>
    <lineage>
        <taxon>Eukaryota</taxon>
        <taxon>Metamonada</taxon>
        <taxon>Preaxostyla</taxon>
        <taxon>Oxymonadida</taxon>
        <taxon>Streblomastigidae</taxon>
        <taxon>Streblomastix</taxon>
    </lineage>
</organism>
<dbReference type="PROSITE" id="PS00731">
    <property type="entry name" value="AP_NUCLEASE_F2_3"/>
    <property type="match status" value="1"/>
</dbReference>
<dbReference type="Proteomes" id="UP000324800">
    <property type="component" value="Unassembled WGS sequence"/>
</dbReference>
<dbReference type="InterPro" id="IPR001719">
    <property type="entry name" value="AP_endonuc_2"/>
</dbReference>
<evidence type="ECO:0000256" key="6">
    <source>
        <dbReference type="ARBA" id="ARBA00022833"/>
    </source>
</evidence>
<dbReference type="InterPro" id="IPR018246">
    <property type="entry name" value="AP_endonuc_F2_Zn_BS"/>
</dbReference>
<dbReference type="InterPro" id="IPR013022">
    <property type="entry name" value="Xyl_isomerase-like_TIM-brl"/>
</dbReference>
<comment type="caution">
    <text evidence="10">The sequence shown here is derived from an EMBL/GenBank/DDBJ whole genome shotgun (WGS) entry which is preliminary data.</text>
</comment>
<gene>
    <name evidence="10" type="ORF">EZS28_021201</name>
</gene>
<keyword evidence="4" id="KW-0227">DNA damage</keyword>
<keyword evidence="10" id="KW-0540">Nuclease</keyword>
<evidence type="ECO:0000256" key="2">
    <source>
        <dbReference type="ARBA" id="ARBA00005340"/>
    </source>
</evidence>
<dbReference type="InterPro" id="IPR036237">
    <property type="entry name" value="Xyl_isomerase-like_sf"/>
</dbReference>
<feature type="domain" description="Xylose isomerase-like TIM barrel" evidence="9">
    <location>
        <begin position="264"/>
        <end position="387"/>
    </location>
</feature>
<comment type="cofactor">
    <cofactor evidence="1">
        <name>Zn(2+)</name>
        <dbReference type="ChEBI" id="CHEBI:29105"/>
    </cofactor>
</comment>
<evidence type="ECO:0000256" key="1">
    <source>
        <dbReference type="ARBA" id="ARBA00001947"/>
    </source>
</evidence>
<dbReference type="PANTHER" id="PTHR21445:SF0">
    <property type="entry name" value="APURINIC-APYRIMIDINIC ENDONUCLEASE"/>
    <property type="match status" value="1"/>
</dbReference>
<dbReference type="Gene3D" id="3.20.20.150">
    <property type="entry name" value="Divalent-metal-dependent TIM barrel enzymes"/>
    <property type="match status" value="1"/>
</dbReference>